<evidence type="ECO:0000256" key="4">
    <source>
        <dbReference type="RuleBase" id="RU003719"/>
    </source>
</evidence>
<evidence type="ECO:0000313" key="7">
    <source>
        <dbReference type="EMBL" id="NLS08446.1"/>
    </source>
</evidence>
<dbReference type="EMBL" id="JABAHY010000001">
    <property type="protein sequence ID" value="NLS08446.1"/>
    <property type="molecule type" value="Genomic_DNA"/>
</dbReference>
<comment type="caution">
    <text evidence="7">The sequence shown here is derived from an EMBL/GenBank/DDBJ whole genome shotgun (WGS) entry which is preliminary data.</text>
</comment>
<gene>
    <name evidence="7" type="ORF">HGQ17_00170</name>
</gene>
<dbReference type="AlphaFoldDB" id="A0A7X8TH60"/>
<dbReference type="SUPFAM" id="SSF51735">
    <property type="entry name" value="NAD(P)-binding Rossmann-fold domains"/>
    <property type="match status" value="1"/>
</dbReference>
<dbReference type="InterPro" id="IPR050223">
    <property type="entry name" value="D-isomer_2-hydroxyacid_DH"/>
</dbReference>
<dbReference type="InterPro" id="IPR029753">
    <property type="entry name" value="D-isomer_DH_CS"/>
</dbReference>
<dbReference type="Gene3D" id="3.40.50.720">
    <property type="entry name" value="NAD(P)-binding Rossmann-like Domain"/>
    <property type="match status" value="2"/>
</dbReference>
<reference evidence="7 8" key="1">
    <citation type="submission" date="2020-04" db="EMBL/GenBank/DDBJ databases">
        <title>Nesterenkonia sp. nov., isolated from marine sediment.</title>
        <authorList>
            <person name="Zhang G."/>
        </authorList>
    </citation>
    <scope>NUCLEOTIDE SEQUENCE [LARGE SCALE GENOMIC DNA]</scope>
    <source>
        <strain evidence="7 8">MY13</strain>
    </source>
</reference>
<organism evidence="7 8">
    <name type="scientific">Nesterenkonia sedimenti</name>
    <dbReference type="NCBI Taxonomy" id="1463632"/>
    <lineage>
        <taxon>Bacteria</taxon>
        <taxon>Bacillati</taxon>
        <taxon>Actinomycetota</taxon>
        <taxon>Actinomycetes</taxon>
        <taxon>Micrococcales</taxon>
        <taxon>Micrococcaceae</taxon>
        <taxon>Nesterenkonia</taxon>
    </lineage>
</organism>
<evidence type="ECO:0000313" key="8">
    <source>
        <dbReference type="Proteomes" id="UP000523139"/>
    </source>
</evidence>
<dbReference type="Pfam" id="PF02826">
    <property type="entry name" value="2-Hacid_dh_C"/>
    <property type="match status" value="1"/>
</dbReference>
<dbReference type="InterPro" id="IPR006139">
    <property type="entry name" value="D-isomer_2_OHA_DH_cat_dom"/>
</dbReference>
<keyword evidence="2 4" id="KW-0560">Oxidoreductase</keyword>
<dbReference type="GO" id="GO:0016618">
    <property type="term" value="F:hydroxypyruvate reductase [NAD(P)H] activity"/>
    <property type="evidence" value="ECO:0007669"/>
    <property type="project" value="TreeGrafter"/>
</dbReference>
<dbReference type="Proteomes" id="UP000523139">
    <property type="component" value="Unassembled WGS sequence"/>
</dbReference>
<keyword evidence="8" id="KW-1185">Reference proteome</keyword>
<dbReference type="RefSeq" id="WP_168885955.1">
    <property type="nucleotide sequence ID" value="NZ_JABAHY010000001.1"/>
</dbReference>
<proteinExistence type="inferred from homology"/>
<dbReference type="Pfam" id="PF00389">
    <property type="entry name" value="2-Hacid_dh"/>
    <property type="match status" value="1"/>
</dbReference>
<dbReference type="CDD" id="cd05301">
    <property type="entry name" value="GDH"/>
    <property type="match status" value="1"/>
</dbReference>
<evidence type="ECO:0000259" key="5">
    <source>
        <dbReference type="Pfam" id="PF00389"/>
    </source>
</evidence>
<evidence type="ECO:0000256" key="1">
    <source>
        <dbReference type="ARBA" id="ARBA00005854"/>
    </source>
</evidence>
<evidence type="ECO:0000259" key="6">
    <source>
        <dbReference type="Pfam" id="PF02826"/>
    </source>
</evidence>
<dbReference type="PROSITE" id="PS00671">
    <property type="entry name" value="D_2_HYDROXYACID_DH_3"/>
    <property type="match status" value="1"/>
</dbReference>
<accession>A0A7X8TH60</accession>
<dbReference type="GO" id="GO:0005829">
    <property type="term" value="C:cytosol"/>
    <property type="evidence" value="ECO:0007669"/>
    <property type="project" value="TreeGrafter"/>
</dbReference>
<evidence type="ECO:0000256" key="3">
    <source>
        <dbReference type="ARBA" id="ARBA00023027"/>
    </source>
</evidence>
<sequence length="323" mass="34228">MAHVYLTRPLGEVVDQYSSAFGSREVRIHPDTEFPPPREELLKAVAGAEALITTVTDRIDEEVFDAAGDQLKVVANVAVGYDNIDLEAAAARGITVTNTPGVLDEAVADLTLGLMLATTRRVVEADRFLRTGREWIWGPQGYVGLDISAGASLGIVGLGRIGMAVAKRAQAFGMKIVATGSRATSEEAQQLGVIPAASVAELLPQVDVLSLHCPLTEENRHLIGAAQLQSMKPGSYLINTARGPLVDEKALVAALNSGHLAGAGLDVHEFEPQTDPQLREMEQVVMLPHIGSAGGATRRKMATLALDNVLAVLNGEQPPTPVR</sequence>
<dbReference type="PANTHER" id="PTHR10996:SF178">
    <property type="entry name" value="2-HYDROXYACID DEHYDROGENASE YGL185C-RELATED"/>
    <property type="match status" value="1"/>
</dbReference>
<feature type="domain" description="D-isomer specific 2-hydroxyacid dehydrogenase catalytic" evidence="5">
    <location>
        <begin position="21"/>
        <end position="322"/>
    </location>
</feature>
<protein>
    <submittedName>
        <fullName evidence="7">D-glycerate dehydrogenase</fullName>
    </submittedName>
</protein>
<name>A0A7X8TH60_9MICC</name>
<dbReference type="SUPFAM" id="SSF52283">
    <property type="entry name" value="Formate/glycerate dehydrogenase catalytic domain-like"/>
    <property type="match status" value="1"/>
</dbReference>
<feature type="domain" description="D-isomer specific 2-hydroxyacid dehydrogenase NAD-binding" evidence="6">
    <location>
        <begin position="112"/>
        <end position="291"/>
    </location>
</feature>
<evidence type="ECO:0000256" key="2">
    <source>
        <dbReference type="ARBA" id="ARBA00023002"/>
    </source>
</evidence>
<keyword evidence="3" id="KW-0520">NAD</keyword>
<comment type="similarity">
    <text evidence="1 4">Belongs to the D-isomer specific 2-hydroxyacid dehydrogenase family.</text>
</comment>
<dbReference type="GO" id="GO:0051287">
    <property type="term" value="F:NAD binding"/>
    <property type="evidence" value="ECO:0007669"/>
    <property type="project" value="InterPro"/>
</dbReference>
<dbReference type="GO" id="GO:0030267">
    <property type="term" value="F:glyoxylate reductase (NADPH) activity"/>
    <property type="evidence" value="ECO:0007669"/>
    <property type="project" value="TreeGrafter"/>
</dbReference>
<dbReference type="InterPro" id="IPR006140">
    <property type="entry name" value="D-isomer_DH_NAD-bd"/>
</dbReference>
<dbReference type="PANTHER" id="PTHR10996">
    <property type="entry name" value="2-HYDROXYACID DEHYDROGENASE-RELATED"/>
    <property type="match status" value="1"/>
</dbReference>
<dbReference type="InterPro" id="IPR036291">
    <property type="entry name" value="NAD(P)-bd_dom_sf"/>
</dbReference>
<dbReference type="FunFam" id="3.40.50.720:FF:000203">
    <property type="entry name" value="D-3-phosphoglycerate dehydrogenase (SerA)"/>
    <property type="match status" value="1"/>
</dbReference>